<dbReference type="Gene3D" id="3.30.470.20">
    <property type="entry name" value="ATP-grasp fold, B domain"/>
    <property type="match status" value="1"/>
</dbReference>
<evidence type="ECO:0000256" key="5">
    <source>
        <dbReference type="ARBA" id="ARBA00022842"/>
    </source>
</evidence>
<keyword evidence="3 7" id="KW-0547">Nucleotide-binding</keyword>
<evidence type="ECO:0000313" key="10">
    <source>
        <dbReference type="EMBL" id="HIY88080.1"/>
    </source>
</evidence>
<evidence type="ECO:0000259" key="9">
    <source>
        <dbReference type="PROSITE" id="PS50979"/>
    </source>
</evidence>
<protein>
    <submittedName>
        <fullName evidence="10">Acetyl-CoA carboxylase biotin carboxylase subunit</fullName>
        <ecNumber evidence="10">6.3.4.14</ecNumber>
    </submittedName>
</protein>
<gene>
    <name evidence="10" type="primary">accC</name>
    <name evidence="10" type="ORF">H9824_05185</name>
</gene>
<dbReference type="NCBIfam" id="TIGR00514">
    <property type="entry name" value="accC"/>
    <property type="match status" value="1"/>
</dbReference>
<evidence type="ECO:0000256" key="2">
    <source>
        <dbReference type="ARBA" id="ARBA00022723"/>
    </source>
</evidence>
<dbReference type="Pfam" id="PF00289">
    <property type="entry name" value="Biotin_carb_N"/>
    <property type="match status" value="1"/>
</dbReference>
<evidence type="ECO:0000256" key="4">
    <source>
        <dbReference type="ARBA" id="ARBA00022840"/>
    </source>
</evidence>
<dbReference type="SUPFAM" id="SSF52440">
    <property type="entry name" value="PreATP-grasp domain"/>
    <property type="match status" value="1"/>
</dbReference>
<dbReference type="EMBL" id="DXCV01000036">
    <property type="protein sequence ID" value="HIY88080.1"/>
    <property type="molecule type" value="Genomic_DNA"/>
</dbReference>
<sequence>MIKKVLIANRGEIAVRVMRSCREMGILSVAVFSEADRTSHHVSYADEAYCIGPAVAKESYLNIEKVIATAKRCGADAIHPGYGFLSENADFARRCREEGIIFIGPAPETMEAMGDKIAARKRMIAAGVPVVPGTEQPLQSAKEARRICNEIGYPVMLKASMGGGGKGMRLIHSEDEVEEAYNTARSESMSSFGDDTVYLEKFVEEPHHIEFQILGDNHGNVIHLFDRECSVQRRNQKIVEESPSPFLTPELRKEMGEKAVAAAKAVNYSGAGTIEFLVDKHRHFYFLEMNTRLQVEHPITEEVMGVDLVKEQIRIANDEVLHLHQEELFQRGHAIECRICAEDTENNFMPSPGIIKQLTEPNGIGVRIDSYVYEGYEIPIYYDPMIGKLIVWATTRQYAIERMRRVLYEYKITGLKTNLAYLKRIMHVPDFVRGEYNTLFIAKNAKMLVRNNTHNEELENIAMIAAYMDYLVNLEENASAQLPDARPISRWREFGLQKGVLRI</sequence>
<feature type="domain" description="ATP-grasp" evidence="8">
    <location>
        <begin position="120"/>
        <end position="317"/>
    </location>
</feature>
<reference evidence="10" key="1">
    <citation type="journal article" date="2021" name="PeerJ">
        <title>Extensive microbial diversity within the chicken gut microbiome revealed by metagenomics and culture.</title>
        <authorList>
            <person name="Gilroy R."/>
            <person name="Ravi A."/>
            <person name="Getino M."/>
            <person name="Pursley I."/>
            <person name="Horton D.L."/>
            <person name="Alikhan N.F."/>
            <person name="Baker D."/>
            <person name="Gharbi K."/>
            <person name="Hall N."/>
            <person name="Watson M."/>
            <person name="Adriaenssens E.M."/>
            <person name="Foster-Nyarko E."/>
            <person name="Jarju S."/>
            <person name="Secka A."/>
            <person name="Antonio M."/>
            <person name="Oren A."/>
            <person name="Chaudhuri R.R."/>
            <person name="La Ragione R."/>
            <person name="Hildebrand F."/>
            <person name="Pallen M.J."/>
        </authorList>
    </citation>
    <scope>NUCLEOTIDE SEQUENCE</scope>
    <source>
        <strain evidence="10">Gambia2-208</strain>
    </source>
</reference>
<dbReference type="InterPro" id="IPR004549">
    <property type="entry name" value="Acetyl_CoA_COase_biotin_COase"/>
</dbReference>
<dbReference type="SUPFAM" id="SSF51246">
    <property type="entry name" value="Rudiment single hybrid motif"/>
    <property type="match status" value="1"/>
</dbReference>
<dbReference type="InterPro" id="IPR016185">
    <property type="entry name" value="PreATP-grasp_dom_sf"/>
</dbReference>
<dbReference type="PROSITE" id="PS50975">
    <property type="entry name" value="ATP_GRASP"/>
    <property type="match status" value="1"/>
</dbReference>
<dbReference type="SMART" id="SM00878">
    <property type="entry name" value="Biotin_carb_C"/>
    <property type="match status" value="1"/>
</dbReference>
<proteinExistence type="predicted"/>
<dbReference type="InterPro" id="IPR011764">
    <property type="entry name" value="Biotin_carboxylation_dom"/>
</dbReference>
<dbReference type="PROSITE" id="PS00867">
    <property type="entry name" value="CPSASE_2"/>
    <property type="match status" value="1"/>
</dbReference>
<dbReference type="FunFam" id="3.40.50.20:FF:000010">
    <property type="entry name" value="Propionyl-CoA carboxylase subunit alpha"/>
    <property type="match status" value="1"/>
</dbReference>
<accession>A0A9D1ZGS6</accession>
<dbReference type="FunFam" id="3.30.470.20:FF:000028">
    <property type="entry name" value="Methylcrotonoyl-CoA carboxylase subunit alpha, mitochondrial"/>
    <property type="match status" value="1"/>
</dbReference>
<dbReference type="InterPro" id="IPR011761">
    <property type="entry name" value="ATP-grasp"/>
</dbReference>
<dbReference type="InterPro" id="IPR005479">
    <property type="entry name" value="CPAse_ATP-bd"/>
</dbReference>
<comment type="caution">
    <text evidence="10">The sequence shown here is derived from an EMBL/GenBank/DDBJ whole genome shotgun (WGS) entry which is preliminary data.</text>
</comment>
<dbReference type="GO" id="GO:0005524">
    <property type="term" value="F:ATP binding"/>
    <property type="evidence" value="ECO:0007669"/>
    <property type="project" value="UniProtKB-UniRule"/>
</dbReference>
<reference evidence="10" key="2">
    <citation type="submission" date="2021-04" db="EMBL/GenBank/DDBJ databases">
        <authorList>
            <person name="Gilroy R."/>
        </authorList>
    </citation>
    <scope>NUCLEOTIDE SEQUENCE</scope>
    <source>
        <strain evidence="10">Gambia2-208</strain>
    </source>
</reference>
<keyword evidence="2" id="KW-0479">Metal-binding</keyword>
<dbReference type="PROSITE" id="PS00866">
    <property type="entry name" value="CPSASE_1"/>
    <property type="match status" value="1"/>
</dbReference>
<evidence type="ECO:0000259" key="8">
    <source>
        <dbReference type="PROSITE" id="PS50975"/>
    </source>
</evidence>
<dbReference type="GO" id="GO:0046872">
    <property type="term" value="F:metal ion binding"/>
    <property type="evidence" value="ECO:0007669"/>
    <property type="project" value="UniProtKB-KW"/>
</dbReference>
<keyword evidence="4 7" id="KW-0067">ATP-binding</keyword>
<keyword evidence="6" id="KW-0092">Biotin</keyword>
<dbReference type="Pfam" id="PF02785">
    <property type="entry name" value="Biotin_carb_C"/>
    <property type="match status" value="1"/>
</dbReference>
<dbReference type="PROSITE" id="PS50979">
    <property type="entry name" value="BC"/>
    <property type="match status" value="1"/>
</dbReference>
<evidence type="ECO:0000256" key="6">
    <source>
        <dbReference type="ARBA" id="ARBA00023267"/>
    </source>
</evidence>
<feature type="domain" description="Biotin carboxylation" evidence="9">
    <location>
        <begin position="1"/>
        <end position="446"/>
    </location>
</feature>
<dbReference type="InterPro" id="IPR005482">
    <property type="entry name" value="Biotin_COase_C"/>
</dbReference>
<dbReference type="InterPro" id="IPR005481">
    <property type="entry name" value="BC-like_N"/>
</dbReference>
<organism evidence="10 11">
    <name type="scientific">Candidatus Bacteroides pullicola</name>
    <dbReference type="NCBI Taxonomy" id="2838475"/>
    <lineage>
        <taxon>Bacteria</taxon>
        <taxon>Pseudomonadati</taxon>
        <taxon>Bacteroidota</taxon>
        <taxon>Bacteroidia</taxon>
        <taxon>Bacteroidales</taxon>
        <taxon>Bacteroidaceae</taxon>
        <taxon>Bacteroides</taxon>
    </lineage>
</organism>
<evidence type="ECO:0000256" key="1">
    <source>
        <dbReference type="ARBA" id="ARBA00022598"/>
    </source>
</evidence>
<dbReference type="InterPro" id="IPR011054">
    <property type="entry name" value="Rudment_hybrid_motif"/>
</dbReference>
<evidence type="ECO:0000313" key="11">
    <source>
        <dbReference type="Proteomes" id="UP000886851"/>
    </source>
</evidence>
<dbReference type="FunFam" id="3.30.1490.20:FF:000018">
    <property type="entry name" value="Biotin carboxylase"/>
    <property type="match status" value="1"/>
</dbReference>
<dbReference type="PANTHER" id="PTHR45007">
    <property type="entry name" value="CARBOXYLASE, PUTATIVE (AFU_ORTHOLOGUE AFUA_5G07570)-RELATED"/>
    <property type="match status" value="1"/>
</dbReference>
<name>A0A9D1ZGS6_9BACE</name>
<dbReference type="PANTHER" id="PTHR45007:SF1">
    <property type="entry name" value="CARBOXYLASE, PUTATIVE (AFU_ORTHOLOGUE AFUA_5G07570)-RELATED"/>
    <property type="match status" value="1"/>
</dbReference>
<dbReference type="EC" id="6.3.4.14" evidence="10"/>
<dbReference type="SUPFAM" id="SSF56059">
    <property type="entry name" value="Glutathione synthetase ATP-binding domain-like"/>
    <property type="match status" value="1"/>
</dbReference>
<dbReference type="Pfam" id="PF02786">
    <property type="entry name" value="CPSase_L_D2"/>
    <property type="match status" value="1"/>
</dbReference>
<dbReference type="GO" id="GO:0004075">
    <property type="term" value="F:biotin carboxylase activity"/>
    <property type="evidence" value="ECO:0007669"/>
    <property type="project" value="UniProtKB-EC"/>
</dbReference>
<evidence type="ECO:0000256" key="7">
    <source>
        <dbReference type="PROSITE-ProRule" id="PRU00409"/>
    </source>
</evidence>
<dbReference type="AlphaFoldDB" id="A0A9D1ZGS6"/>
<keyword evidence="1 10" id="KW-0436">Ligase</keyword>
<keyword evidence="5" id="KW-0460">Magnesium</keyword>
<dbReference type="NCBIfam" id="NF006367">
    <property type="entry name" value="PRK08591.1"/>
    <property type="match status" value="1"/>
</dbReference>
<evidence type="ECO:0000256" key="3">
    <source>
        <dbReference type="ARBA" id="ARBA00022741"/>
    </source>
</evidence>
<dbReference type="Proteomes" id="UP000886851">
    <property type="component" value="Unassembled WGS sequence"/>
</dbReference>